<dbReference type="Gene3D" id="2.40.160.10">
    <property type="entry name" value="Porin"/>
    <property type="match status" value="1"/>
</dbReference>
<protein>
    <submittedName>
        <fullName evidence="1">OprO/OprP family phosphate-selective porin</fullName>
    </submittedName>
</protein>
<evidence type="ECO:0000313" key="2">
    <source>
        <dbReference type="Proteomes" id="UP001139103"/>
    </source>
</evidence>
<dbReference type="InterPro" id="IPR023614">
    <property type="entry name" value="Porin_dom_sf"/>
</dbReference>
<organism evidence="1 2">
    <name type="scientific">Blastopirellula sediminis</name>
    <dbReference type="NCBI Taxonomy" id="2894196"/>
    <lineage>
        <taxon>Bacteria</taxon>
        <taxon>Pseudomonadati</taxon>
        <taxon>Planctomycetota</taxon>
        <taxon>Planctomycetia</taxon>
        <taxon>Pirellulales</taxon>
        <taxon>Pirellulaceae</taxon>
        <taxon>Blastopirellula</taxon>
    </lineage>
</organism>
<evidence type="ECO:0000313" key="1">
    <source>
        <dbReference type="EMBL" id="MCC9628523.1"/>
    </source>
</evidence>
<dbReference type="Proteomes" id="UP001139103">
    <property type="component" value="Unassembled WGS sequence"/>
</dbReference>
<proteinExistence type="predicted"/>
<dbReference type="SUPFAM" id="SSF56935">
    <property type="entry name" value="Porins"/>
    <property type="match status" value="1"/>
</dbReference>
<reference evidence="1" key="1">
    <citation type="submission" date="2021-11" db="EMBL/GenBank/DDBJ databases">
        <title>Genome sequence.</title>
        <authorList>
            <person name="Sun Q."/>
        </authorList>
    </citation>
    <scope>NUCLEOTIDE SEQUENCE</scope>
    <source>
        <strain evidence="1">JC732</strain>
    </source>
</reference>
<dbReference type="InterPro" id="IPR010870">
    <property type="entry name" value="Porin_O/P"/>
</dbReference>
<dbReference type="EMBL" id="JAJKFT010000004">
    <property type="protein sequence ID" value="MCC9628523.1"/>
    <property type="molecule type" value="Genomic_DNA"/>
</dbReference>
<dbReference type="Pfam" id="PF07396">
    <property type="entry name" value="Porin_O_P"/>
    <property type="match status" value="1"/>
</dbReference>
<name>A0A9X1MJY6_9BACT</name>
<accession>A0A9X1MJY6</accession>
<gene>
    <name evidence="1" type="ORF">LOC68_08955</name>
</gene>
<comment type="caution">
    <text evidence="1">The sequence shown here is derived from an EMBL/GenBank/DDBJ whole genome shotgun (WGS) entry which is preliminary data.</text>
</comment>
<dbReference type="AlphaFoldDB" id="A0A9X1MJY6"/>
<keyword evidence="2" id="KW-1185">Reference proteome</keyword>
<sequence>MSMFPNKIASTVAAGLLLYGVTTFVTPVEAQETYFSSYAAEQYSAPPQDDFSRRLMDLERRIDQLDAAPPQAGPMSPPIPGSAMPNMQNIQNVPTTNVSHLMERIERLEAAQTAQSANLAKAMAEYEPPKKPTFKIGGRVHFDTWDFPTNTPGIGYFENPTTGDDPQNRWAFRRVRLETSGDIFETMLWRIQVDFADPSEPSIKDVYIGWDELPGNTTVLLGNQKRPLGLDHLNSSRYNIFMERPLVIEAFNEDARRLGLCAYSYSDDLVYNWRYGIFNLENVSQSGAYIGDAFQGSGNARLASSPWYDDSSDGRGWYHWAIAGMVANPDGDALSNAPHSNQARFRTRPEARTSSRWIDTRTIADCHWYEVLGVESMLNVGAWNFCGEYQANFLQRDNGRSDATFHGGYLQVGYFLTGEHMVLDRKSGTLDRVHPYENFFLVPDCYGGCGGGWGAWQVAARISYLDLTDQDIQGGLETNATLGLNWFWTSHSKMQFNAIYGDISEHAPVNGYTGGNFWILGCRFMVDF</sequence>
<dbReference type="RefSeq" id="WP_230217865.1">
    <property type="nucleotide sequence ID" value="NZ_JAJKFT010000004.1"/>
</dbReference>